<feature type="compositionally biased region" description="Low complexity" evidence="6">
    <location>
        <begin position="362"/>
        <end position="377"/>
    </location>
</feature>
<feature type="compositionally biased region" description="Low complexity" evidence="6">
    <location>
        <begin position="125"/>
        <end position="139"/>
    </location>
</feature>
<evidence type="ECO:0000256" key="2">
    <source>
        <dbReference type="ARBA" id="ARBA00008122"/>
    </source>
</evidence>
<comment type="function">
    <text evidence="5">Transcription activator.</text>
</comment>
<proteinExistence type="inferred from homology"/>
<evidence type="ECO:0000256" key="6">
    <source>
        <dbReference type="SAM" id="MobiDB-lite"/>
    </source>
</evidence>
<evidence type="ECO:0000256" key="1">
    <source>
        <dbReference type="ARBA" id="ARBA00004123"/>
    </source>
</evidence>
<comment type="similarity">
    <text evidence="2 5">Belongs to the GRF family.</text>
</comment>
<evidence type="ECO:0000259" key="8">
    <source>
        <dbReference type="PROSITE" id="PS51667"/>
    </source>
</evidence>
<dbReference type="Pfam" id="PF08880">
    <property type="entry name" value="QLQ"/>
    <property type="match status" value="1"/>
</dbReference>
<feature type="region of interest" description="Disordered" evidence="6">
    <location>
        <begin position="110"/>
        <end position="139"/>
    </location>
</feature>
<sequence>MMMNGRSSFPFTASQWQELEHQALIFKYMVSGIPVPPDLLITVKRSCSDSPVMSSSVFTRQPPHIGWNYFQMGLGRKIDPEPGRCRRTDGKKWRCSKEAYPDSKYCERHMHRGKNRSRKPVEVGTQITTSHPSTPTSISSIVKNSSTLLSSPSHSLSLLSSEIHHQTHPHCSAYHTHLGHHFLSSHTEPPGIGMSPHDKSSHLILDSGGSCSLANTDYRRNRNAYGLKEDADEHALLSEPSGSMRNLTGSTLDDAWQLTPLTMSSSSSCYSSKQRNLSSYQNECSYLQLQSLSDRDTPKQENQHQRNYLKGSDITCQAPMINEREEQQQKIVHRFFDEWPPKSKSPWLDFDDKSSITKTRLSISIPSSSHEFPISSSRGRKDA</sequence>
<dbReference type="PANTHER" id="PTHR31602:SF46">
    <property type="entry name" value="GROWTH-REGULATING FACTOR 6"/>
    <property type="match status" value="1"/>
</dbReference>
<gene>
    <name evidence="9" type="ORF">K2173_016048</name>
</gene>
<keyword evidence="10" id="KW-1185">Reference proteome</keyword>
<keyword evidence="3 4" id="KW-0539">Nucleus</keyword>
<evidence type="ECO:0000259" key="7">
    <source>
        <dbReference type="PROSITE" id="PS51666"/>
    </source>
</evidence>
<dbReference type="GO" id="GO:0005524">
    <property type="term" value="F:ATP binding"/>
    <property type="evidence" value="ECO:0007669"/>
    <property type="project" value="UniProtKB-UniRule"/>
</dbReference>
<dbReference type="SMART" id="SM00951">
    <property type="entry name" value="QLQ"/>
    <property type="match status" value="1"/>
</dbReference>
<dbReference type="GO" id="GO:0006355">
    <property type="term" value="P:regulation of DNA-templated transcription"/>
    <property type="evidence" value="ECO:0007669"/>
    <property type="project" value="InterPro"/>
</dbReference>
<comment type="domain">
    <text evidence="5">The QLQ domain and WRC domain may be involved in protein-protein interaction and DNA-binding, respectively.</text>
</comment>
<feature type="domain" description="WRC" evidence="8">
    <location>
        <begin position="79"/>
        <end position="123"/>
    </location>
</feature>
<reference evidence="9 10" key="1">
    <citation type="submission" date="2021-09" db="EMBL/GenBank/DDBJ databases">
        <title>Genomic insights and catalytic innovation underlie evolution of tropane alkaloids biosynthesis.</title>
        <authorList>
            <person name="Wang Y.-J."/>
            <person name="Tian T."/>
            <person name="Huang J.-P."/>
            <person name="Huang S.-X."/>
        </authorList>
    </citation>
    <scope>NUCLEOTIDE SEQUENCE [LARGE SCALE GENOMIC DNA]</scope>
    <source>
        <strain evidence="9">KIB-2018</strain>
        <tissue evidence="9">Leaf</tissue>
    </source>
</reference>
<feature type="region of interest" description="Disordered" evidence="6">
    <location>
        <begin position="293"/>
        <end position="314"/>
    </location>
</feature>
<evidence type="ECO:0000256" key="5">
    <source>
        <dbReference type="RuleBase" id="RU367127"/>
    </source>
</evidence>
<feature type="domain" description="QLQ" evidence="7">
    <location>
        <begin position="10"/>
        <end position="45"/>
    </location>
</feature>
<dbReference type="PANTHER" id="PTHR31602">
    <property type="entry name" value="GROWTH-REGULATING FACTOR 5"/>
    <property type="match status" value="1"/>
</dbReference>
<dbReference type="PROSITE" id="PS51667">
    <property type="entry name" value="WRC"/>
    <property type="match status" value="1"/>
</dbReference>
<dbReference type="InterPro" id="IPR014977">
    <property type="entry name" value="WRC_dom"/>
</dbReference>
<feature type="short sequence motif" description="Bipartite nuclear localization signal" evidence="4">
    <location>
        <begin position="112"/>
        <end position="119"/>
    </location>
</feature>
<dbReference type="InterPro" id="IPR031137">
    <property type="entry name" value="GRF"/>
</dbReference>
<keyword evidence="5" id="KW-0804">Transcription</keyword>
<organism evidence="9 10">
    <name type="scientific">Erythroxylum novogranatense</name>
    <dbReference type="NCBI Taxonomy" id="1862640"/>
    <lineage>
        <taxon>Eukaryota</taxon>
        <taxon>Viridiplantae</taxon>
        <taxon>Streptophyta</taxon>
        <taxon>Embryophyta</taxon>
        <taxon>Tracheophyta</taxon>
        <taxon>Spermatophyta</taxon>
        <taxon>Magnoliopsida</taxon>
        <taxon>eudicotyledons</taxon>
        <taxon>Gunneridae</taxon>
        <taxon>Pentapetalae</taxon>
        <taxon>rosids</taxon>
        <taxon>fabids</taxon>
        <taxon>Malpighiales</taxon>
        <taxon>Erythroxylaceae</taxon>
        <taxon>Erythroxylum</taxon>
    </lineage>
</organism>
<comment type="subcellular location">
    <subcellularLocation>
        <location evidence="1 4 5">Nucleus</location>
    </subcellularLocation>
</comment>
<dbReference type="Proteomes" id="UP001159364">
    <property type="component" value="Linkage Group LG11"/>
</dbReference>
<dbReference type="GO" id="GO:0005634">
    <property type="term" value="C:nucleus"/>
    <property type="evidence" value="ECO:0007669"/>
    <property type="project" value="UniProtKB-SubCell"/>
</dbReference>
<evidence type="ECO:0000256" key="4">
    <source>
        <dbReference type="PROSITE-ProRule" id="PRU01002"/>
    </source>
</evidence>
<dbReference type="Pfam" id="PF08879">
    <property type="entry name" value="WRC"/>
    <property type="match status" value="1"/>
</dbReference>
<dbReference type="AlphaFoldDB" id="A0AAV8SF65"/>
<accession>A0AAV8SF65</accession>
<dbReference type="GO" id="GO:0099402">
    <property type="term" value="P:plant organ development"/>
    <property type="evidence" value="ECO:0007669"/>
    <property type="project" value="UniProtKB-ARBA"/>
</dbReference>
<comment type="caution">
    <text evidence="9">The sequence shown here is derived from an EMBL/GenBank/DDBJ whole genome shotgun (WGS) entry which is preliminary data.</text>
</comment>
<dbReference type="EMBL" id="JAIWQS010000011">
    <property type="protein sequence ID" value="KAJ8750867.1"/>
    <property type="molecule type" value="Genomic_DNA"/>
</dbReference>
<dbReference type="PROSITE" id="PS51666">
    <property type="entry name" value="QLQ"/>
    <property type="match status" value="1"/>
</dbReference>
<dbReference type="GO" id="GO:0006351">
    <property type="term" value="P:DNA-templated transcription"/>
    <property type="evidence" value="ECO:0007669"/>
    <property type="project" value="UniProtKB-UniRule"/>
</dbReference>
<evidence type="ECO:0000256" key="3">
    <source>
        <dbReference type="ARBA" id="ARBA00023242"/>
    </source>
</evidence>
<feature type="short sequence motif" description="Bipartite nuclear localization signal" evidence="4">
    <location>
        <begin position="84"/>
        <end position="94"/>
    </location>
</feature>
<name>A0AAV8SF65_9ROSI</name>
<protein>
    <recommendedName>
        <fullName evidence="5">Growth-regulating factor</fullName>
    </recommendedName>
</protein>
<keyword evidence="5" id="KW-0010">Activator</keyword>
<dbReference type="InterPro" id="IPR014978">
    <property type="entry name" value="Gln-Leu-Gln_QLQ"/>
</dbReference>
<keyword evidence="5" id="KW-0805">Transcription regulation</keyword>
<evidence type="ECO:0000313" key="10">
    <source>
        <dbReference type="Proteomes" id="UP001159364"/>
    </source>
</evidence>
<evidence type="ECO:0000313" key="9">
    <source>
        <dbReference type="EMBL" id="KAJ8750867.1"/>
    </source>
</evidence>
<feature type="compositionally biased region" description="Basic and acidic residues" evidence="6">
    <location>
        <begin position="293"/>
        <end position="304"/>
    </location>
</feature>
<feature type="region of interest" description="Disordered" evidence="6">
    <location>
        <begin position="359"/>
        <end position="383"/>
    </location>
</feature>